<name>A0A085NG72_9BILA</name>
<dbReference type="EMBL" id="KL367504">
    <property type="protein sequence ID" value="KFD68468.1"/>
    <property type="molecule type" value="Genomic_DNA"/>
</dbReference>
<organism evidence="2">
    <name type="scientific">Trichuris suis</name>
    <name type="common">pig whipworm</name>
    <dbReference type="NCBI Taxonomy" id="68888"/>
    <lineage>
        <taxon>Eukaryota</taxon>
        <taxon>Metazoa</taxon>
        <taxon>Ecdysozoa</taxon>
        <taxon>Nematoda</taxon>
        <taxon>Enoplea</taxon>
        <taxon>Dorylaimia</taxon>
        <taxon>Trichinellida</taxon>
        <taxon>Trichuridae</taxon>
        <taxon>Trichuris</taxon>
    </lineage>
</organism>
<feature type="chain" id="PRO_5001795950" evidence="1">
    <location>
        <begin position="33"/>
        <end position="175"/>
    </location>
</feature>
<evidence type="ECO:0000313" key="2">
    <source>
        <dbReference type="EMBL" id="KFD68468.1"/>
    </source>
</evidence>
<dbReference type="AlphaFoldDB" id="A0A085NG72"/>
<sequence>MAERSKALRSGRSPLLWAWVRIPLLSIIQVCRVPYDVGRWNREIVSTLRGVGSRLRLLLVTGGTMNSSTYGKTARTCLDLMAKVPTAAAQAADQTASPPTRLHGLVQTRRSPLSRPRVTVRTRAHVEALDAGDALWRHGVRTIGTEQAPSHACYHRGVTNMVCWALANKINGDPS</sequence>
<accession>A0A085NG72</accession>
<feature type="signal peptide" evidence="1">
    <location>
        <begin position="1"/>
        <end position="32"/>
    </location>
</feature>
<dbReference type="Proteomes" id="UP000030758">
    <property type="component" value="Unassembled WGS sequence"/>
</dbReference>
<protein>
    <submittedName>
        <fullName evidence="2">Uncharacterized protein</fullName>
    </submittedName>
</protein>
<keyword evidence="1" id="KW-0732">Signal</keyword>
<gene>
    <name evidence="2" type="ORF">M514_19294</name>
</gene>
<proteinExistence type="predicted"/>
<evidence type="ECO:0000256" key="1">
    <source>
        <dbReference type="SAM" id="SignalP"/>
    </source>
</evidence>
<reference evidence="2" key="1">
    <citation type="journal article" date="2014" name="Nat. Genet.">
        <title>Genome and transcriptome of the porcine whipworm Trichuris suis.</title>
        <authorList>
            <person name="Jex A.R."/>
            <person name="Nejsum P."/>
            <person name="Schwarz E.M."/>
            <person name="Hu L."/>
            <person name="Young N.D."/>
            <person name="Hall R.S."/>
            <person name="Korhonen P.K."/>
            <person name="Liao S."/>
            <person name="Thamsborg S."/>
            <person name="Xia J."/>
            <person name="Xu P."/>
            <person name="Wang S."/>
            <person name="Scheerlinck J.P."/>
            <person name="Hofmann A."/>
            <person name="Sternberg P.W."/>
            <person name="Wang J."/>
            <person name="Gasser R.B."/>
        </authorList>
    </citation>
    <scope>NUCLEOTIDE SEQUENCE [LARGE SCALE GENOMIC DNA]</scope>
    <source>
        <strain evidence="2">DCEP-RM93F</strain>
    </source>
</reference>